<evidence type="ECO:0000313" key="2">
    <source>
        <dbReference type="EMBL" id="BAO55105.1"/>
    </source>
</evidence>
<gene>
    <name evidence="2" type="ORF">NMS_1096</name>
</gene>
<evidence type="ECO:0000313" key="3">
    <source>
        <dbReference type="Proteomes" id="UP000031760"/>
    </source>
</evidence>
<accession>W8VQI4</accession>
<dbReference type="HOGENOM" id="CLU_1452337_0_0_10"/>
<name>W8VQI4_9FLAO</name>
<dbReference type="OrthoDB" id="1274930at2"/>
<dbReference type="KEGG" id="nmf:NMS_1096"/>
<dbReference type="EMBL" id="AP014548">
    <property type="protein sequence ID" value="BAO55105.1"/>
    <property type="molecule type" value="Genomic_DNA"/>
</dbReference>
<dbReference type="Proteomes" id="UP000031760">
    <property type="component" value="Chromosome"/>
</dbReference>
<feature type="domain" description="DUF6705" evidence="1">
    <location>
        <begin position="1"/>
        <end position="125"/>
    </location>
</feature>
<evidence type="ECO:0000259" key="1">
    <source>
        <dbReference type="Pfam" id="PF20448"/>
    </source>
</evidence>
<dbReference type="InterPro" id="IPR046551">
    <property type="entry name" value="DUF6705"/>
</dbReference>
<reference evidence="2 3" key="1">
    <citation type="journal article" date="2014" name="Proc. Natl. Acad. Sci. U.S.A.">
        <title>Functional characterization of flavobacteria rhodopsins reveals a unique class of light-driven chloride pump in bacteria.</title>
        <authorList>
            <person name="Yoshizawa S."/>
            <person name="Kumagai Y."/>
            <person name="Kim H."/>
            <person name="Ogura Y."/>
            <person name="Hayashi T."/>
            <person name="Iwasaki W."/>
            <person name="DeLong E.F."/>
            <person name="Kogure K."/>
        </authorList>
    </citation>
    <scope>NUCLEOTIDE SEQUENCE [LARGE SCALE GENOMIC DNA]</scope>
    <source>
        <strain evidence="2 3">S1-08</strain>
    </source>
</reference>
<protein>
    <recommendedName>
        <fullName evidence="1">DUF6705 domain-containing protein</fullName>
    </recommendedName>
</protein>
<keyword evidence="3" id="KW-1185">Reference proteome</keyword>
<proteinExistence type="predicted"/>
<sequence length="197" mass="22195">MKTKYLILVIVLANSIHSTFSQTLDLKVYYDYISTGNDLPENISRIEDRSGILNPFIGVWKGTINDRQITLKIEKGTYFDDYSNSTEDVLLTRFLLSDRNGLTISSTFDLNNDEISVIQSRYLSDGIMYNDFYEGGACGNWVQLDYKFLGKDPTTTKIMMQVGTVVRSEEIAGATLCTSGFPQPSFPTGEDIIFTKQ</sequence>
<dbReference type="RefSeq" id="WP_148311338.1">
    <property type="nucleotide sequence ID" value="NZ_AP014548.1"/>
</dbReference>
<dbReference type="STRING" id="1454201.NMS_1096"/>
<dbReference type="Pfam" id="PF20448">
    <property type="entry name" value="DUF6705"/>
    <property type="match status" value="1"/>
</dbReference>
<dbReference type="AlphaFoldDB" id="W8VQI4"/>
<organism evidence="2 3">
    <name type="scientific">Nonlabens marinus S1-08</name>
    <dbReference type="NCBI Taxonomy" id="1454201"/>
    <lineage>
        <taxon>Bacteria</taxon>
        <taxon>Pseudomonadati</taxon>
        <taxon>Bacteroidota</taxon>
        <taxon>Flavobacteriia</taxon>
        <taxon>Flavobacteriales</taxon>
        <taxon>Flavobacteriaceae</taxon>
        <taxon>Nonlabens</taxon>
    </lineage>
</organism>